<keyword evidence="1" id="KW-1133">Transmembrane helix</keyword>
<keyword evidence="1" id="KW-0812">Transmembrane</keyword>
<name>A0A978UJA0_ZIZJJ</name>
<proteinExistence type="predicted"/>
<evidence type="ECO:0000313" key="2">
    <source>
        <dbReference type="EMBL" id="KAH7514881.1"/>
    </source>
</evidence>
<organism evidence="2 3">
    <name type="scientific">Ziziphus jujuba var. spinosa</name>
    <dbReference type="NCBI Taxonomy" id="714518"/>
    <lineage>
        <taxon>Eukaryota</taxon>
        <taxon>Viridiplantae</taxon>
        <taxon>Streptophyta</taxon>
        <taxon>Embryophyta</taxon>
        <taxon>Tracheophyta</taxon>
        <taxon>Spermatophyta</taxon>
        <taxon>Magnoliopsida</taxon>
        <taxon>eudicotyledons</taxon>
        <taxon>Gunneridae</taxon>
        <taxon>Pentapetalae</taxon>
        <taxon>rosids</taxon>
        <taxon>fabids</taxon>
        <taxon>Rosales</taxon>
        <taxon>Rhamnaceae</taxon>
        <taxon>Paliureae</taxon>
        <taxon>Ziziphus</taxon>
    </lineage>
</organism>
<reference evidence="2" key="1">
    <citation type="journal article" date="2021" name="Front. Plant Sci.">
        <title>Chromosome-Scale Genome Assembly for Chinese Sour Jujube and Insights Into Its Genome Evolution and Domestication Signature.</title>
        <authorList>
            <person name="Shen L.-Y."/>
            <person name="Luo H."/>
            <person name="Wang X.-L."/>
            <person name="Wang X.-M."/>
            <person name="Qiu X.-J."/>
            <person name="Liu H."/>
            <person name="Zhou S.-S."/>
            <person name="Jia K.-H."/>
            <person name="Nie S."/>
            <person name="Bao Y.-T."/>
            <person name="Zhang R.-G."/>
            <person name="Yun Q.-Z."/>
            <person name="Chai Y.-H."/>
            <person name="Lu J.-Y."/>
            <person name="Li Y."/>
            <person name="Zhao S.-W."/>
            <person name="Mao J.-F."/>
            <person name="Jia S.-G."/>
            <person name="Mao Y.-M."/>
        </authorList>
    </citation>
    <scope>NUCLEOTIDE SEQUENCE</scope>
    <source>
        <strain evidence="2">AT0</strain>
        <tissue evidence="2">Leaf</tissue>
    </source>
</reference>
<accession>A0A978UJA0</accession>
<dbReference type="Pfam" id="PF04578">
    <property type="entry name" value="DUF594"/>
    <property type="match status" value="1"/>
</dbReference>
<dbReference type="EMBL" id="JAEACU010000011">
    <property type="protein sequence ID" value="KAH7514881.1"/>
    <property type="molecule type" value="Genomic_DNA"/>
</dbReference>
<keyword evidence="1" id="KW-0472">Membrane</keyword>
<evidence type="ECO:0000256" key="1">
    <source>
        <dbReference type="SAM" id="Phobius"/>
    </source>
</evidence>
<feature type="transmembrane region" description="Helical" evidence="1">
    <location>
        <begin position="37"/>
        <end position="55"/>
    </location>
</feature>
<dbReference type="AlphaFoldDB" id="A0A978UJA0"/>
<protein>
    <recommendedName>
        <fullName evidence="4">DUF4220 domain-containing protein</fullName>
    </recommendedName>
</protein>
<comment type="caution">
    <text evidence="2">The sequence shown here is derived from an EMBL/GenBank/DDBJ whole genome shotgun (WGS) entry which is preliminary data.</text>
</comment>
<dbReference type="Proteomes" id="UP000813462">
    <property type="component" value="Unassembled WGS sequence"/>
</dbReference>
<dbReference type="PANTHER" id="PTHR31325">
    <property type="entry name" value="OS01G0798800 PROTEIN-RELATED"/>
    <property type="match status" value="1"/>
</dbReference>
<sequence>MELSIILNKLNKLWDTWDIPTCILLSLFLQVFMPSGLPFFCCILVALIPLLHLLLKTTSLAEALVRAHSTERTMALYLASLDHFEDTVLGLEDPNAKPERDGTEFDFNLPSESSNHIELLMFKDYHDEFVDFEMSLTYALLIGATALDTISAGRWCESVFQYNMIDHCLGERWLWKYNLPDYVRVMVDKIKIMLFSSSTDNIGDLKRFIFENGEKLKKPTYKAVESPDDWMGFAELHDELRYTEQVLQLHLVTEVCYHQTQTESSKYTEEGERSRRICKVISDYMFYLLIMKPEILGPSSMGIDWKKIFQKTFEEARAYLKKHQISDRIEACKELIHYNVKEGDVSENVLSKACLSAQKLKLEKHWKSLSYEWLQGLCFGALRNRQVLHAEQAGKGGELLTFIWFLLHHLGGSLNINIYNPAAL</sequence>
<evidence type="ECO:0008006" key="4">
    <source>
        <dbReference type="Google" id="ProtNLM"/>
    </source>
</evidence>
<gene>
    <name evidence="2" type="ORF">FEM48_Zijuj11G0137400</name>
</gene>
<dbReference type="InterPro" id="IPR007658">
    <property type="entry name" value="DUF594"/>
</dbReference>
<evidence type="ECO:0000313" key="3">
    <source>
        <dbReference type="Proteomes" id="UP000813462"/>
    </source>
</evidence>